<dbReference type="EMBL" id="CAJOBC010085232">
    <property type="protein sequence ID" value="CAF4328389.1"/>
    <property type="molecule type" value="Genomic_DNA"/>
</dbReference>
<dbReference type="Proteomes" id="UP000681722">
    <property type="component" value="Unassembled WGS sequence"/>
</dbReference>
<dbReference type="InterPro" id="IPR011335">
    <property type="entry name" value="Restrct_endonuc-II-like"/>
</dbReference>
<evidence type="ECO:0000313" key="3">
    <source>
        <dbReference type="Proteomes" id="UP000663829"/>
    </source>
</evidence>
<proteinExistence type="predicted"/>
<dbReference type="Gene3D" id="3.90.1570.10">
    <property type="entry name" value="tt1808, chain A"/>
    <property type="match status" value="1"/>
</dbReference>
<dbReference type="SUPFAM" id="SSF52980">
    <property type="entry name" value="Restriction endonuclease-like"/>
    <property type="match status" value="1"/>
</dbReference>
<name>A0A815Q1X4_9BILA</name>
<protein>
    <submittedName>
        <fullName evidence="1">Uncharacterized protein</fullName>
    </submittedName>
</protein>
<organism evidence="1 3">
    <name type="scientific">Didymodactylos carnosus</name>
    <dbReference type="NCBI Taxonomy" id="1234261"/>
    <lineage>
        <taxon>Eukaryota</taxon>
        <taxon>Metazoa</taxon>
        <taxon>Spiralia</taxon>
        <taxon>Gnathifera</taxon>
        <taxon>Rotifera</taxon>
        <taxon>Eurotatoria</taxon>
        <taxon>Bdelloidea</taxon>
        <taxon>Philodinida</taxon>
        <taxon>Philodinidae</taxon>
        <taxon>Didymodactylos</taxon>
    </lineage>
</organism>
<dbReference type="AlphaFoldDB" id="A0A815Q1X4"/>
<sequence>MDYRFPWKKELTNIVRGIYRSIDSGDRTPSHGGRCSCLVRSDPTILFIKSENPKDICMKRPDIAIFSGHDPHDTYQRTIKRKPHTIFKVTSPSNADKDLVDNINIYFFDKQINDYIIVDVRENVRQIIHYQFSKHNKTVYPLHAAVQLGCEIIWLWCFNITSKTISWTVGCPEATTVDLSNFLREVCTEKLNVAEQMGIGEVVQIDESLFRGKQKCRAMPHGFGMSMWY</sequence>
<keyword evidence="3" id="KW-1185">Reference proteome</keyword>
<gene>
    <name evidence="1" type="ORF">GPM918_LOCUS34934</name>
    <name evidence="2" type="ORF">SRO942_LOCUS35647</name>
</gene>
<dbReference type="EMBL" id="CAJNOQ010019778">
    <property type="protein sequence ID" value="CAF1456845.1"/>
    <property type="molecule type" value="Genomic_DNA"/>
</dbReference>
<accession>A0A815Q1X4</accession>
<evidence type="ECO:0000313" key="2">
    <source>
        <dbReference type="EMBL" id="CAF4328389.1"/>
    </source>
</evidence>
<comment type="caution">
    <text evidence="1">The sequence shown here is derived from an EMBL/GenBank/DDBJ whole genome shotgun (WGS) entry which is preliminary data.</text>
</comment>
<dbReference type="InterPro" id="IPR012296">
    <property type="entry name" value="Nuclease_put_TT1808"/>
</dbReference>
<evidence type="ECO:0000313" key="1">
    <source>
        <dbReference type="EMBL" id="CAF1456845.1"/>
    </source>
</evidence>
<dbReference type="GO" id="GO:0006281">
    <property type="term" value="P:DNA repair"/>
    <property type="evidence" value="ECO:0007669"/>
    <property type="project" value="UniProtKB-ARBA"/>
</dbReference>
<dbReference type="Proteomes" id="UP000663829">
    <property type="component" value="Unassembled WGS sequence"/>
</dbReference>
<reference evidence="1" key="1">
    <citation type="submission" date="2021-02" db="EMBL/GenBank/DDBJ databases">
        <authorList>
            <person name="Nowell W R."/>
        </authorList>
    </citation>
    <scope>NUCLEOTIDE SEQUENCE</scope>
</reference>